<feature type="transmembrane region" description="Helical" evidence="2">
    <location>
        <begin position="20"/>
        <end position="47"/>
    </location>
</feature>
<sequence>MTATTSGSTSTTTSVNSNAYIWIIVAMCVAGAIVLTAFVAIVVIVLLRCRRRERDEEADRRQLTGSGTEPLLGNVEAVEKSTSPDIVAVSTDLSPPSDKGEKHYRQIKTPAFNALAPSATSITETTDATQLLTDKTQIE</sequence>
<keyword evidence="2" id="KW-0472">Membrane</keyword>
<evidence type="ECO:0000256" key="2">
    <source>
        <dbReference type="SAM" id="Phobius"/>
    </source>
</evidence>
<protein>
    <submittedName>
        <fullName evidence="4">Uncharacterized protein</fullName>
    </submittedName>
</protein>
<accession>A0A7E4ZZ12</accession>
<dbReference type="Proteomes" id="UP000492821">
    <property type="component" value="Unassembled WGS sequence"/>
</dbReference>
<keyword evidence="2" id="KW-1133">Transmembrane helix</keyword>
<reference evidence="4" key="2">
    <citation type="submission" date="2020-10" db="UniProtKB">
        <authorList>
            <consortium name="WormBaseParasite"/>
        </authorList>
    </citation>
    <scope>IDENTIFICATION</scope>
</reference>
<name>A0A7E4ZZ12_PANRE</name>
<dbReference type="WBParaSite" id="Pan_g3976.t1">
    <property type="protein sequence ID" value="Pan_g3976.t1"/>
    <property type="gene ID" value="Pan_g3976"/>
</dbReference>
<evidence type="ECO:0000313" key="4">
    <source>
        <dbReference type="WBParaSite" id="Pan_g3976.t1"/>
    </source>
</evidence>
<evidence type="ECO:0000313" key="3">
    <source>
        <dbReference type="Proteomes" id="UP000492821"/>
    </source>
</evidence>
<proteinExistence type="predicted"/>
<reference evidence="3" key="1">
    <citation type="journal article" date="2013" name="Genetics">
        <title>The draft genome and transcriptome of Panagrellus redivivus are shaped by the harsh demands of a free-living lifestyle.</title>
        <authorList>
            <person name="Srinivasan J."/>
            <person name="Dillman A.R."/>
            <person name="Macchietto M.G."/>
            <person name="Heikkinen L."/>
            <person name="Lakso M."/>
            <person name="Fracchia K.M."/>
            <person name="Antoshechkin I."/>
            <person name="Mortazavi A."/>
            <person name="Wong G."/>
            <person name="Sternberg P.W."/>
        </authorList>
    </citation>
    <scope>NUCLEOTIDE SEQUENCE [LARGE SCALE GENOMIC DNA]</scope>
    <source>
        <strain evidence="3">MT8872</strain>
    </source>
</reference>
<keyword evidence="3" id="KW-1185">Reference proteome</keyword>
<keyword evidence="2" id="KW-0812">Transmembrane</keyword>
<feature type="region of interest" description="Disordered" evidence="1">
    <location>
        <begin position="54"/>
        <end position="74"/>
    </location>
</feature>
<evidence type="ECO:0000256" key="1">
    <source>
        <dbReference type="SAM" id="MobiDB-lite"/>
    </source>
</evidence>
<dbReference type="AlphaFoldDB" id="A0A7E4ZZ12"/>
<organism evidence="3 4">
    <name type="scientific">Panagrellus redivivus</name>
    <name type="common">Microworm</name>
    <dbReference type="NCBI Taxonomy" id="6233"/>
    <lineage>
        <taxon>Eukaryota</taxon>
        <taxon>Metazoa</taxon>
        <taxon>Ecdysozoa</taxon>
        <taxon>Nematoda</taxon>
        <taxon>Chromadorea</taxon>
        <taxon>Rhabditida</taxon>
        <taxon>Tylenchina</taxon>
        <taxon>Panagrolaimomorpha</taxon>
        <taxon>Panagrolaimoidea</taxon>
        <taxon>Panagrolaimidae</taxon>
        <taxon>Panagrellus</taxon>
    </lineage>
</organism>